<feature type="chain" id="PRO_5038820888" description="GerMN domain-containing protein" evidence="1">
    <location>
        <begin position="22"/>
        <end position="161"/>
    </location>
</feature>
<gene>
    <name evidence="2" type="ORF">Psi01_69870</name>
</gene>
<dbReference type="Proteomes" id="UP000619788">
    <property type="component" value="Unassembled WGS sequence"/>
</dbReference>
<dbReference type="EMBL" id="BOOJ01000064">
    <property type="protein sequence ID" value="GIH96357.1"/>
    <property type="molecule type" value="Genomic_DNA"/>
</dbReference>
<dbReference type="AlphaFoldDB" id="A0A8J3SP59"/>
<reference evidence="2 3" key="1">
    <citation type="submission" date="2021-01" db="EMBL/GenBank/DDBJ databases">
        <title>Whole genome shotgun sequence of Planobispora siamensis NBRC 107568.</title>
        <authorList>
            <person name="Komaki H."/>
            <person name="Tamura T."/>
        </authorList>
    </citation>
    <scope>NUCLEOTIDE SEQUENCE [LARGE SCALE GENOMIC DNA]</scope>
    <source>
        <strain evidence="2 3">NBRC 107568</strain>
    </source>
</reference>
<feature type="signal peptide" evidence="1">
    <location>
        <begin position="1"/>
        <end position="21"/>
    </location>
</feature>
<evidence type="ECO:0000313" key="2">
    <source>
        <dbReference type="EMBL" id="GIH96357.1"/>
    </source>
</evidence>
<dbReference type="PROSITE" id="PS51257">
    <property type="entry name" value="PROKAR_LIPOPROTEIN"/>
    <property type="match status" value="1"/>
</dbReference>
<accession>A0A8J3SP59</accession>
<dbReference type="RefSeq" id="WP_204068402.1">
    <property type="nucleotide sequence ID" value="NZ_BOOJ01000064.1"/>
</dbReference>
<evidence type="ECO:0000313" key="3">
    <source>
        <dbReference type="Proteomes" id="UP000619788"/>
    </source>
</evidence>
<evidence type="ECO:0000256" key="1">
    <source>
        <dbReference type="SAM" id="SignalP"/>
    </source>
</evidence>
<name>A0A8J3SP59_9ACTN</name>
<organism evidence="2 3">
    <name type="scientific">Planobispora siamensis</name>
    <dbReference type="NCBI Taxonomy" id="936338"/>
    <lineage>
        <taxon>Bacteria</taxon>
        <taxon>Bacillati</taxon>
        <taxon>Actinomycetota</taxon>
        <taxon>Actinomycetes</taxon>
        <taxon>Streptosporangiales</taxon>
        <taxon>Streptosporangiaceae</taxon>
        <taxon>Planobispora</taxon>
    </lineage>
</organism>
<keyword evidence="3" id="KW-1185">Reference proteome</keyword>
<protein>
    <recommendedName>
        <fullName evidence="4">GerMN domain-containing protein</fullName>
    </recommendedName>
</protein>
<evidence type="ECO:0008006" key="4">
    <source>
        <dbReference type="Google" id="ProtNLM"/>
    </source>
</evidence>
<comment type="caution">
    <text evidence="2">The sequence shown here is derived from an EMBL/GenBank/DDBJ whole genome shotgun (WGS) entry which is preliminary data.</text>
</comment>
<keyword evidence="1" id="KW-0732">Signal</keyword>
<sequence length="161" mass="15998">MRTGPARRALAAGLVSLIAMTGCGVQPSDVILAGEPPSGAAAPATAITVYLVKNGRLHPVTRPGGRLLFPAHSLALLAAGPTAREQSHGFTSDVPPEAGPFSVTIEPAGRLVVTPSAAAGELSALAVGQIVCTAVATVPRSPARVTVAGAGQEVDPRDCPG</sequence>
<proteinExistence type="predicted"/>